<protein>
    <recommendedName>
        <fullName evidence="6">Cytochrome c domain-containing protein</fullName>
    </recommendedName>
</protein>
<evidence type="ECO:0000313" key="2">
    <source>
        <dbReference type="EMBL" id="TRX01819.1"/>
    </source>
</evidence>
<comment type="caution">
    <text evidence="3">The sequence shown here is derived from an EMBL/GenBank/DDBJ whole genome shotgun (WGS) entry which is preliminary data.</text>
</comment>
<keyword evidence="4" id="KW-1185">Reference proteome</keyword>
<keyword evidence="1" id="KW-0732">Signal</keyword>
<dbReference type="OrthoDB" id="9786191at2"/>
<dbReference type="EMBL" id="VJZL01000017">
    <property type="protein sequence ID" value="TRX08990.1"/>
    <property type="molecule type" value="Genomic_DNA"/>
</dbReference>
<feature type="signal peptide" evidence="1">
    <location>
        <begin position="1"/>
        <end position="22"/>
    </location>
</feature>
<organism evidence="3 5">
    <name type="scientific">Flavobacterium gawalongense</name>
    <dbReference type="NCBI Taxonomy" id="2594432"/>
    <lineage>
        <taxon>Bacteria</taxon>
        <taxon>Pseudomonadati</taxon>
        <taxon>Bacteroidota</taxon>
        <taxon>Flavobacteriia</taxon>
        <taxon>Flavobacteriales</taxon>
        <taxon>Flavobacteriaceae</taxon>
        <taxon>Flavobacterium</taxon>
    </lineage>
</organism>
<proteinExistence type="predicted"/>
<evidence type="ECO:0000256" key="1">
    <source>
        <dbReference type="SAM" id="SignalP"/>
    </source>
</evidence>
<evidence type="ECO:0000313" key="4">
    <source>
        <dbReference type="Proteomes" id="UP000318528"/>
    </source>
</evidence>
<evidence type="ECO:0008006" key="6">
    <source>
        <dbReference type="Google" id="ProtNLM"/>
    </source>
</evidence>
<dbReference type="Proteomes" id="UP000318528">
    <property type="component" value="Unassembled WGS sequence"/>
</dbReference>
<dbReference type="RefSeq" id="WP_143388858.1">
    <property type="nucleotide sequence ID" value="NZ_VJZL01000017.1"/>
</dbReference>
<evidence type="ECO:0000313" key="5">
    <source>
        <dbReference type="Proteomes" id="UP000318669"/>
    </source>
</evidence>
<sequence>MKIEKVFTLAILAFLIVSCSSGSESDIAPSPNPTPGSITYTNNIKSIINNNCISCHDNNPTNGASVSLDTYARVKNATENNGLIDRISRAQGTVGMMPKNGTRLPQSTIDMFINWKNNGYLE</sequence>
<accession>A0A553BL69</accession>
<dbReference type="EMBL" id="VJZN01000047">
    <property type="protein sequence ID" value="TRX01819.1"/>
    <property type="molecule type" value="Genomic_DNA"/>
</dbReference>
<dbReference type="Proteomes" id="UP000318669">
    <property type="component" value="Unassembled WGS sequence"/>
</dbReference>
<dbReference type="AlphaFoldDB" id="A0A553BL69"/>
<evidence type="ECO:0000313" key="3">
    <source>
        <dbReference type="EMBL" id="TRX08990.1"/>
    </source>
</evidence>
<feature type="chain" id="PRO_5022064934" description="Cytochrome c domain-containing protein" evidence="1">
    <location>
        <begin position="23"/>
        <end position="122"/>
    </location>
</feature>
<name>A0A553BL69_9FLAO</name>
<gene>
    <name evidence="3" type="ORF">FNW11_10650</name>
    <name evidence="2" type="ORF">FNW12_16880</name>
</gene>
<reference evidence="4 5" key="1">
    <citation type="submission" date="2019-07" db="EMBL/GenBank/DDBJ databases">
        <title>Novel species of Flavobacterium.</title>
        <authorList>
            <person name="Liu Q."/>
            <person name="Xin Y.-H."/>
        </authorList>
    </citation>
    <scope>NUCLEOTIDE SEQUENCE [LARGE SCALE GENOMIC DNA]</scope>
    <source>
        <strain evidence="2 4">GSP39</strain>
        <strain evidence="3 5">GSR22</strain>
    </source>
</reference>
<dbReference type="PROSITE" id="PS51257">
    <property type="entry name" value="PROKAR_LIPOPROTEIN"/>
    <property type="match status" value="1"/>
</dbReference>